<keyword evidence="3" id="KW-1003">Cell membrane</keyword>
<dbReference type="PANTHER" id="PTHR43005:SF1">
    <property type="entry name" value="SPERMIDINE_PUTRESCINE TRANSPORT SYSTEM PERMEASE PROTEIN"/>
    <property type="match status" value="1"/>
</dbReference>
<dbReference type="GO" id="GO:0005886">
    <property type="term" value="C:plasma membrane"/>
    <property type="evidence" value="ECO:0007669"/>
    <property type="project" value="UniProtKB-SubCell"/>
</dbReference>
<proteinExistence type="inferred from homology"/>
<reference evidence="9" key="1">
    <citation type="journal article" date="2020" name="mSystems">
        <title>Genome- and Community-Level Interaction Insights into Carbon Utilization and Element Cycling Functions of Hydrothermarchaeota in Hydrothermal Sediment.</title>
        <authorList>
            <person name="Zhou Z."/>
            <person name="Liu Y."/>
            <person name="Xu W."/>
            <person name="Pan J."/>
            <person name="Luo Z.H."/>
            <person name="Li M."/>
        </authorList>
    </citation>
    <scope>NUCLEOTIDE SEQUENCE [LARGE SCALE GENOMIC DNA]</scope>
    <source>
        <strain evidence="9">SpSt-747</strain>
    </source>
</reference>
<evidence type="ECO:0000313" key="9">
    <source>
        <dbReference type="EMBL" id="HGI30587.1"/>
    </source>
</evidence>
<dbReference type="InterPro" id="IPR000515">
    <property type="entry name" value="MetI-like"/>
</dbReference>
<name>A0A7V3YGB1_9BACT</name>
<sequence length="289" mass="32770">MKERKAQVWGLLAPTLFLMFAIGVVPVIYILYLSAFKYNVFSRVGMVYTGFNNFRKLVFDTDFLKSLRLGLTFVVLCCGIELPLGLLIANLLTLEFRGKGLFRTIMTLPLAMAPITIGSMWVLLMNPDIGPIPFYLRKLGVEYNIGVNPTQAFFTTVLVDIWHWTPFVVLTFMAGLSALPKQPYEAALVDGASRWQVFRYITIPLLKPVILTTLFIRIMDTFRVFDEVWMLTSGGPGTATRYVSIHLVRLVLQSMEYGYSSAMSLFLLYLTIVMCWLLMTFISSSQEAT</sequence>
<keyword evidence="2 7" id="KW-0813">Transport</keyword>
<evidence type="ECO:0000256" key="5">
    <source>
        <dbReference type="ARBA" id="ARBA00022989"/>
    </source>
</evidence>
<organism evidence="9">
    <name type="scientific">Candidatus Caldatribacterium californiense</name>
    <dbReference type="NCBI Taxonomy" id="1454726"/>
    <lineage>
        <taxon>Bacteria</taxon>
        <taxon>Pseudomonadati</taxon>
        <taxon>Atribacterota</taxon>
        <taxon>Atribacteria</taxon>
        <taxon>Atribacterales</taxon>
        <taxon>Candidatus Caldatribacteriaceae</taxon>
        <taxon>Candidatus Caldatribacterium</taxon>
    </lineage>
</organism>
<keyword evidence="6 7" id="KW-0472">Membrane</keyword>
<dbReference type="AlphaFoldDB" id="A0A7V3YGB1"/>
<dbReference type="EMBL" id="DTFV01000065">
    <property type="protein sequence ID" value="HGI30587.1"/>
    <property type="molecule type" value="Genomic_DNA"/>
</dbReference>
<keyword evidence="5 7" id="KW-1133">Transmembrane helix</keyword>
<dbReference type="GO" id="GO:0055085">
    <property type="term" value="P:transmembrane transport"/>
    <property type="evidence" value="ECO:0007669"/>
    <property type="project" value="InterPro"/>
</dbReference>
<comment type="subcellular location">
    <subcellularLocation>
        <location evidence="1 7">Cell membrane</location>
        <topology evidence="1 7">Multi-pass membrane protein</topology>
    </subcellularLocation>
</comment>
<feature type="transmembrane region" description="Helical" evidence="7">
    <location>
        <begin position="257"/>
        <end position="279"/>
    </location>
</feature>
<evidence type="ECO:0000256" key="7">
    <source>
        <dbReference type="RuleBase" id="RU363032"/>
    </source>
</evidence>
<feature type="transmembrane region" description="Helical" evidence="7">
    <location>
        <begin position="12"/>
        <end position="32"/>
    </location>
</feature>
<gene>
    <name evidence="9" type="ORF">ENV30_04670</name>
</gene>
<evidence type="ECO:0000256" key="2">
    <source>
        <dbReference type="ARBA" id="ARBA00022448"/>
    </source>
</evidence>
<keyword evidence="4 7" id="KW-0812">Transmembrane</keyword>
<dbReference type="Pfam" id="PF00528">
    <property type="entry name" value="BPD_transp_1"/>
    <property type="match status" value="1"/>
</dbReference>
<feature type="transmembrane region" description="Helical" evidence="7">
    <location>
        <begin position="69"/>
        <end position="92"/>
    </location>
</feature>
<protein>
    <submittedName>
        <fullName evidence="9">Sugar ABC transporter permease</fullName>
    </submittedName>
</protein>
<dbReference type="InterPro" id="IPR035906">
    <property type="entry name" value="MetI-like_sf"/>
</dbReference>
<dbReference type="Gene3D" id="1.10.3720.10">
    <property type="entry name" value="MetI-like"/>
    <property type="match status" value="1"/>
</dbReference>
<evidence type="ECO:0000256" key="4">
    <source>
        <dbReference type="ARBA" id="ARBA00022692"/>
    </source>
</evidence>
<feature type="transmembrane region" description="Helical" evidence="7">
    <location>
        <begin position="104"/>
        <end position="124"/>
    </location>
</feature>
<feature type="transmembrane region" description="Helical" evidence="7">
    <location>
        <begin position="200"/>
        <end position="219"/>
    </location>
</feature>
<evidence type="ECO:0000256" key="1">
    <source>
        <dbReference type="ARBA" id="ARBA00004651"/>
    </source>
</evidence>
<dbReference type="PANTHER" id="PTHR43005">
    <property type="entry name" value="BLR7065 PROTEIN"/>
    <property type="match status" value="1"/>
</dbReference>
<dbReference type="SUPFAM" id="SSF161098">
    <property type="entry name" value="MetI-like"/>
    <property type="match status" value="1"/>
</dbReference>
<comment type="caution">
    <text evidence="9">The sequence shown here is derived from an EMBL/GenBank/DDBJ whole genome shotgun (WGS) entry which is preliminary data.</text>
</comment>
<feature type="domain" description="ABC transmembrane type-1" evidence="8">
    <location>
        <begin position="63"/>
        <end position="278"/>
    </location>
</feature>
<feature type="transmembrane region" description="Helical" evidence="7">
    <location>
        <begin position="161"/>
        <end position="179"/>
    </location>
</feature>
<evidence type="ECO:0000256" key="3">
    <source>
        <dbReference type="ARBA" id="ARBA00022475"/>
    </source>
</evidence>
<evidence type="ECO:0000256" key="6">
    <source>
        <dbReference type="ARBA" id="ARBA00023136"/>
    </source>
</evidence>
<dbReference type="CDD" id="cd06261">
    <property type="entry name" value="TM_PBP2"/>
    <property type="match status" value="1"/>
</dbReference>
<evidence type="ECO:0000259" key="8">
    <source>
        <dbReference type="PROSITE" id="PS50928"/>
    </source>
</evidence>
<dbReference type="PROSITE" id="PS50928">
    <property type="entry name" value="ABC_TM1"/>
    <property type="match status" value="1"/>
</dbReference>
<comment type="similarity">
    <text evidence="7">Belongs to the binding-protein-dependent transport system permease family.</text>
</comment>
<accession>A0A7V3YGB1</accession>